<evidence type="ECO:0000313" key="8">
    <source>
        <dbReference type="Proteomes" id="UP001152797"/>
    </source>
</evidence>
<accession>A0A9P1BWU4</accession>
<dbReference type="EMBL" id="CAMXCT010000602">
    <property type="protein sequence ID" value="CAI3981000.1"/>
    <property type="molecule type" value="Genomic_DNA"/>
</dbReference>
<evidence type="ECO:0000256" key="1">
    <source>
        <dbReference type="ARBA" id="ARBA00022884"/>
    </source>
</evidence>
<feature type="compositionally biased region" description="Basic and acidic residues" evidence="3">
    <location>
        <begin position="651"/>
        <end position="666"/>
    </location>
</feature>
<evidence type="ECO:0000313" key="7">
    <source>
        <dbReference type="EMBL" id="CAL4768312.1"/>
    </source>
</evidence>
<dbReference type="InterPro" id="IPR035979">
    <property type="entry name" value="RBD_domain_sf"/>
</dbReference>
<dbReference type="PROSITE" id="PS50102">
    <property type="entry name" value="RRM"/>
    <property type="match status" value="4"/>
</dbReference>
<dbReference type="Pfam" id="PF00076">
    <property type="entry name" value="RRM_1"/>
    <property type="match status" value="5"/>
</dbReference>
<reference evidence="6" key="2">
    <citation type="submission" date="2024-04" db="EMBL/GenBank/DDBJ databases">
        <authorList>
            <person name="Chen Y."/>
            <person name="Shah S."/>
            <person name="Dougan E. K."/>
            <person name="Thang M."/>
            <person name="Chan C."/>
        </authorList>
    </citation>
    <scope>NUCLEOTIDE SEQUENCE [LARGE SCALE GENOMIC DNA]</scope>
</reference>
<evidence type="ECO:0000256" key="3">
    <source>
        <dbReference type="SAM" id="MobiDB-lite"/>
    </source>
</evidence>
<keyword evidence="1 2" id="KW-0694">RNA-binding</keyword>
<keyword evidence="8" id="KW-1185">Reference proteome</keyword>
<dbReference type="OrthoDB" id="1099063at2759"/>
<dbReference type="EMBL" id="CAMXCT020000602">
    <property type="protein sequence ID" value="CAL1134375.1"/>
    <property type="molecule type" value="Genomic_DNA"/>
</dbReference>
<evidence type="ECO:0000256" key="2">
    <source>
        <dbReference type="PROSITE-ProRule" id="PRU00176"/>
    </source>
</evidence>
<feature type="domain" description="RRM" evidence="4">
    <location>
        <begin position="575"/>
        <end position="651"/>
    </location>
</feature>
<dbReference type="GO" id="GO:0005634">
    <property type="term" value="C:nucleus"/>
    <property type="evidence" value="ECO:0007669"/>
    <property type="project" value="TreeGrafter"/>
</dbReference>
<dbReference type="GO" id="GO:0003729">
    <property type="term" value="F:mRNA binding"/>
    <property type="evidence" value="ECO:0007669"/>
    <property type="project" value="TreeGrafter"/>
</dbReference>
<feature type="compositionally biased region" description="Pro residues" evidence="3">
    <location>
        <begin position="683"/>
        <end position="701"/>
    </location>
</feature>
<sequence length="775" mass="85510">MFPNVSNFKCVPSTHPGFRFHHSAAGCVSALAGQWSESERAFKSDQAVLGHDVTTVYPSSMVLQLAGGKDGNTIRSLAETTGVHYLKLNAGTLTGYLKKKMPRENQRVFFSGKATGQQLNELHQKLEDLLSEVHQKMSQEIEGSRPVELLVKGLPADMGPPELEELVAEFGVIESIEPWDQQCLVTFSTADEAENAMRGLSNGANARGENFECQLTGGGPKSLSTESPQDAATLLVTNLPAGATTEEIESVFARIGQASVRFSREGTGEGHFCSVHLGSPYLAQLAKRQLQGYTLRKHRLHLTASDATGCATLFIGNLSYQATEASLLDLFSTAGSVADIRIVREGSDGQSCFGFVDFCNQLDSAKALEQLQGVSHMGRPLRLDEERVERVLSRCPPKRDGPWEAAGIFSTKGPRHGPDPRKLFVGNIGPEATDEDLYATLYALDGVTEVSIHRNKSKRGDFAFVWFASPEQAEAQMKTRKTRNPECAGTKLHLEWTLKERNQERKQQTICNLPPDTTAEELRKSLGAEVEVELSEGGSAQITASEKQLSKAEALIREGRARLRGHVLRIERRRPHLIIKNLASPDEAILRDACQELGELRRMKMIYNQDGEFKRCAFIEYMDANLVEDAREALHNSSLLGQRIRVERYRSLTPERRHERREHAEPRSPSLPPPKIPRHVMLGPPPPLAPYPIPCRRPPARPTSTPQSGPTKRPRPSVKPSLAVHLADEAAPAPKAPKAPRLAQKVQFLLAPGRMVGNYTLQHILSNHVLCGKCH</sequence>
<evidence type="ECO:0000313" key="5">
    <source>
        <dbReference type="EMBL" id="CAI3981000.1"/>
    </source>
</evidence>
<comment type="caution">
    <text evidence="5">The sequence shown here is derived from an EMBL/GenBank/DDBJ whole genome shotgun (WGS) entry which is preliminary data.</text>
</comment>
<feature type="domain" description="RRM" evidence="4">
    <location>
        <begin position="311"/>
        <end position="388"/>
    </location>
</feature>
<dbReference type="CDD" id="cd00590">
    <property type="entry name" value="RRM_SF"/>
    <property type="match status" value="4"/>
</dbReference>
<dbReference type="AlphaFoldDB" id="A0A9P1BWU4"/>
<name>A0A9P1BWU4_9DINO</name>
<dbReference type="InterPro" id="IPR050502">
    <property type="entry name" value="Euk_RNA-bind_prot"/>
</dbReference>
<organism evidence="5">
    <name type="scientific">Cladocopium goreaui</name>
    <dbReference type="NCBI Taxonomy" id="2562237"/>
    <lineage>
        <taxon>Eukaryota</taxon>
        <taxon>Sar</taxon>
        <taxon>Alveolata</taxon>
        <taxon>Dinophyceae</taxon>
        <taxon>Suessiales</taxon>
        <taxon>Symbiodiniaceae</taxon>
        <taxon>Cladocopium</taxon>
    </lineage>
</organism>
<dbReference type="Proteomes" id="UP001152797">
    <property type="component" value="Unassembled WGS sequence"/>
</dbReference>
<dbReference type="PANTHER" id="PTHR48025:SF1">
    <property type="entry name" value="RRM DOMAIN-CONTAINING PROTEIN"/>
    <property type="match status" value="1"/>
</dbReference>
<gene>
    <name evidence="5" type="ORF">C1SCF055_LOCUS8833</name>
</gene>
<protein>
    <submittedName>
        <fullName evidence="7">Oligouridylate-binding protein 1A (AtUBP1a) (Polyuridylate-binding protein UBP1A) (Poly(U)-binding protein UBP1A)</fullName>
    </submittedName>
</protein>
<dbReference type="PANTHER" id="PTHR48025">
    <property type="entry name" value="OS02G0815200 PROTEIN"/>
    <property type="match status" value="1"/>
</dbReference>
<proteinExistence type="predicted"/>
<dbReference type="SUPFAM" id="SSF54928">
    <property type="entry name" value="RNA-binding domain, RBD"/>
    <property type="match status" value="4"/>
</dbReference>
<feature type="domain" description="RRM" evidence="4">
    <location>
        <begin position="147"/>
        <end position="218"/>
    </location>
</feature>
<dbReference type="Gene3D" id="3.30.70.330">
    <property type="match status" value="5"/>
</dbReference>
<reference evidence="5" key="1">
    <citation type="submission" date="2022-10" db="EMBL/GenBank/DDBJ databases">
        <authorList>
            <person name="Chen Y."/>
            <person name="Dougan E. K."/>
            <person name="Chan C."/>
            <person name="Rhodes N."/>
            <person name="Thang M."/>
        </authorList>
    </citation>
    <scope>NUCLEOTIDE SEQUENCE</scope>
</reference>
<dbReference type="InterPro" id="IPR000504">
    <property type="entry name" value="RRM_dom"/>
</dbReference>
<feature type="domain" description="RRM" evidence="4">
    <location>
        <begin position="421"/>
        <end position="499"/>
    </location>
</feature>
<feature type="region of interest" description="Disordered" evidence="3">
    <location>
        <begin position="651"/>
        <end position="721"/>
    </location>
</feature>
<evidence type="ECO:0000313" key="6">
    <source>
        <dbReference type="EMBL" id="CAL1134375.1"/>
    </source>
</evidence>
<evidence type="ECO:0000259" key="4">
    <source>
        <dbReference type="PROSITE" id="PS50102"/>
    </source>
</evidence>
<dbReference type="InterPro" id="IPR012677">
    <property type="entry name" value="Nucleotide-bd_a/b_plait_sf"/>
</dbReference>
<dbReference type="EMBL" id="CAMXCT030000602">
    <property type="protein sequence ID" value="CAL4768312.1"/>
    <property type="molecule type" value="Genomic_DNA"/>
</dbReference>
<dbReference type="SMART" id="SM00360">
    <property type="entry name" value="RRM"/>
    <property type="match status" value="5"/>
</dbReference>